<reference evidence="1 2" key="1">
    <citation type="journal article" date="2013" name="Genome Announc.">
        <title>Draft Genome Sequence of Cesiribacter andamanensis Strain AMV16T, Isolated from a Soil Sample from a Mud Volcano in the Andaman Islands, India.</title>
        <authorList>
            <person name="Shivaji S."/>
            <person name="Ara S."/>
            <person name="Begum Z."/>
            <person name="Srinivas T.N."/>
            <person name="Singh A."/>
            <person name="Kumar Pinnaka A."/>
        </authorList>
    </citation>
    <scope>NUCLEOTIDE SEQUENCE [LARGE SCALE GENOMIC DNA]</scope>
    <source>
        <strain evidence="1 2">AMV16</strain>
    </source>
</reference>
<evidence type="ECO:0008006" key="3">
    <source>
        <dbReference type="Google" id="ProtNLM"/>
    </source>
</evidence>
<dbReference type="STRING" id="1279009.ADICEAN_02176"/>
<dbReference type="Pfam" id="PF16248">
    <property type="entry name" value="DUF4905"/>
    <property type="match status" value="1"/>
</dbReference>
<proteinExistence type="predicted"/>
<gene>
    <name evidence="1" type="ORF">ADICEAN_02176</name>
</gene>
<dbReference type="EMBL" id="AODQ01000049">
    <property type="protein sequence ID" value="EMR02699.1"/>
    <property type="molecule type" value="Genomic_DNA"/>
</dbReference>
<evidence type="ECO:0000313" key="2">
    <source>
        <dbReference type="Proteomes" id="UP000011910"/>
    </source>
</evidence>
<protein>
    <recommendedName>
        <fullName evidence="3">DUF4905 domain-containing protein</fullName>
    </recommendedName>
</protein>
<sequence length="277" mass="31172">MKKVLVRQLPLSFSYQAAGKIWHLQPDSVTKCLALEVRSNLQDVHFAYLCPAQDKVIFEGLALEGGILTSLLACHDGILLLQQYQELENPGSATVLALDSRQQEVRWAVQNYRPLFFTPTESIGKSGGGEENEESWVALKLQSGASRILAQAELAQLLAEQQGLKQQEQERYLPAAYLEGEEHFKSVAQFLQLYLQMNAQNSCEYLHVFDKIVISFYTADGELLQNHLAVFDLEGTLLLHQPLADGLKKPGADAFMVWNKHLFFIENSTCLRGYNLQ</sequence>
<evidence type="ECO:0000313" key="1">
    <source>
        <dbReference type="EMBL" id="EMR02699.1"/>
    </source>
</evidence>
<keyword evidence="2" id="KW-1185">Reference proteome</keyword>
<dbReference type="OrthoDB" id="849670at2"/>
<accession>M7NW70</accession>
<name>M7NW70_9BACT</name>
<dbReference type="Proteomes" id="UP000011910">
    <property type="component" value="Unassembled WGS sequence"/>
</dbReference>
<organism evidence="1 2">
    <name type="scientific">Cesiribacter andamanensis AMV16</name>
    <dbReference type="NCBI Taxonomy" id="1279009"/>
    <lineage>
        <taxon>Bacteria</taxon>
        <taxon>Pseudomonadati</taxon>
        <taxon>Bacteroidota</taxon>
        <taxon>Cytophagia</taxon>
        <taxon>Cytophagales</taxon>
        <taxon>Cesiribacteraceae</taxon>
        <taxon>Cesiribacter</taxon>
    </lineage>
</organism>
<dbReference type="AlphaFoldDB" id="M7NW70"/>
<dbReference type="InterPro" id="IPR032595">
    <property type="entry name" value="DUF4905"/>
</dbReference>
<dbReference type="RefSeq" id="WP_009195569.1">
    <property type="nucleotide sequence ID" value="NZ_AODQ01000049.1"/>
</dbReference>
<comment type="caution">
    <text evidence="1">The sequence shown here is derived from an EMBL/GenBank/DDBJ whole genome shotgun (WGS) entry which is preliminary data.</text>
</comment>